<dbReference type="Proteomes" id="UP000095287">
    <property type="component" value="Unplaced"/>
</dbReference>
<evidence type="ECO:0000313" key="2">
    <source>
        <dbReference type="WBParaSite" id="L893_g2534.t1"/>
    </source>
</evidence>
<dbReference type="WBParaSite" id="L893_g2534.t1">
    <property type="protein sequence ID" value="L893_g2534.t1"/>
    <property type="gene ID" value="L893_g2534"/>
</dbReference>
<reference evidence="2" key="1">
    <citation type="submission" date="2016-11" db="UniProtKB">
        <authorList>
            <consortium name="WormBaseParasite"/>
        </authorList>
    </citation>
    <scope>IDENTIFICATION</scope>
</reference>
<protein>
    <submittedName>
        <fullName evidence="2">Uncharacterized protein</fullName>
    </submittedName>
</protein>
<sequence>FPTLFKDMCTVSFS</sequence>
<proteinExistence type="predicted"/>
<organism evidence="1 2">
    <name type="scientific">Steinernema glaseri</name>
    <dbReference type="NCBI Taxonomy" id="37863"/>
    <lineage>
        <taxon>Eukaryota</taxon>
        <taxon>Metazoa</taxon>
        <taxon>Ecdysozoa</taxon>
        <taxon>Nematoda</taxon>
        <taxon>Chromadorea</taxon>
        <taxon>Rhabditida</taxon>
        <taxon>Tylenchina</taxon>
        <taxon>Panagrolaimomorpha</taxon>
        <taxon>Strongyloidoidea</taxon>
        <taxon>Steinernematidae</taxon>
        <taxon>Steinernema</taxon>
    </lineage>
</organism>
<name>A0A1I7ZDG9_9BILA</name>
<accession>A0A1I7ZDG9</accession>
<evidence type="ECO:0000313" key="1">
    <source>
        <dbReference type="Proteomes" id="UP000095287"/>
    </source>
</evidence>
<keyword evidence="1" id="KW-1185">Reference proteome</keyword>